<dbReference type="GO" id="GO:0046914">
    <property type="term" value="F:transition metal ion binding"/>
    <property type="evidence" value="ECO:0007669"/>
    <property type="project" value="InterPro"/>
</dbReference>
<evidence type="ECO:0000256" key="1">
    <source>
        <dbReference type="ARBA" id="ARBA00007323"/>
    </source>
</evidence>
<dbReference type="Gene3D" id="1.10.238.10">
    <property type="entry name" value="EF-hand"/>
    <property type="match status" value="1"/>
</dbReference>
<dbReference type="Proteomes" id="UP000504632">
    <property type="component" value="Chromosome 7"/>
</dbReference>
<gene>
    <name evidence="7" type="primary">LOC115816173</name>
</gene>
<dbReference type="InterPro" id="IPR013787">
    <property type="entry name" value="S100_Ca-bd_sub"/>
</dbReference>
<evidence type="ECO:0000313" key="7">
    <source>
        <dbReference type="RefSeq" id="XP_030635002.1"/>
    </source>
</evidence>
<dbReference type="GO" id="GO:0043542">
    <property type="term" value="P:endothelial cell migration"/>
    <property type="evidence" value="ECO:0007669"/>
    <property type="project" value="TreeGrafter"/>
</dbReference>
<accession>A0A6J2VSG0</accession>
<dbReference type="FunFam" id="1.10.238.10:FF:000044">
    <property type="entry name" value="Protein S100"/>
    <property type="match status" value="1"/>
</dbReference>
<keyword evidence="3" id="KW-0677">Repeat</keyword>
<dbReference type="RefSeq" id="XP_030635002.1">
    <property type="nucleotide sequence ID" value="XM_030779142.1"/>
</dbReference>
<dbReference type="SMART" id="SM00054">
    <property type="entry name" value="EFh"/>
    <property type="match status" value="1"/>
</dbReference>
<dbReference type="SUPFAM" id="SSF47473">
    <property type="entry name" value="EF-hand"/>
    <property type="match status" value="1"/>
</dbReference>
<dbReference type="InterPro" id="IPR034325">
    <property type="entry name" value="S-100_dom"/>
</dbReference>
<dbReference type="SMART" id="SM01394">
    <property type="entry name" value="S_100"/>
    <property type="match status" value="1"/>
</dbReference>
<dbReference type="Pfam" id="PF01023">
    <property type="entry name" value="S_100"/>
    <property type="match status" value="1"/>
</dbReference>
<dbReference type="GO" id="GO:0005509">
    <property type="term" value="F:calcium ion binding"/>
    <property type="evidence" value="ECO:0007669"/>
    <property type="project" value="InterPro"/>
</dbReference>
<comment type="similarity">
    <text evidence="1">Belongs to the S-100 family.</text>
</comment>
<dbReference type="AlphaFoldDB" id="A0A6J2VSG0"/>
<keyword evidence="6" id="KW-1185">Reference proteome</keyword>
<dbReference type="OrthoDB" id="26525at2759"/>
<dbReference type="InParanoid" id="A0A6J2VSG0"/>
<keyword evidence="2" id="KW-0479">Metal-binding</keyword>
<dbReference type="PANTHER" id="PTHR11639">
    <property type="entry name" value="S100 CALCIUM-BINDING PROTEIN"/>
    <property type="match status" value="1"/>
</dbReference>
<evidence type="ECO:0000256" key="4">
    <source>
        <dbReference type="ARBA" id="ARBA00022837"/>
    </source>
</evidence>
<dbReference type="CDD" id="cd00213">
    <property type="entry name" value="S-100"/>
    <property type="match status" value="1"/>
</dbReference>
<feature type="domain" description="EF-hand" evidence="5">
    <location>
        <begin position="49"/>
        <end position="84"/>
    </location>
</feature>
<evidence type="ECO:0000313" key="6">
    <source>
        <dbReference type="Proteomes" id="UP000504632"/>
    </source>
</evidence>
<dbReference type="GeneID" id="115816173"/>
<dbReference type="PROSITE" id="PS00303">
    <property type="entry name" value="S100_CABP"/>
    <property type="match status" value="1"/>
</dbReference>
<dbReference type="InterPro" id="IPR011992">
    <property type="entry name" value="EF-hand-dom_pair"/>
</dbReference>
<dbReference type="InterPro" id="IPR002048">
    <property type="entry name" value="EF_hand_dom"/>
</dbReference>
<proteinExistence type="inferred from homology"/>
<evidence type="ECO:0000259" key="5">
    <source>
        <dbReference type="PROSITE" id="PS50222"/>
    </source>
</evidence>
<dbReference type="PROSITE" id="PS50222">
    <property type="entry name" value="EF_HAND_2"/>
    <property type="match status" value="1"/>
</dbReference>
<dbReference type="PANTHER" id="PTHR11639:SF134">
    <property type="entry name" value="PROTEIN S100-A1-RELATED"/>
    <property type="match status" value="1"/>
</dbReference>
<evidence type="ECO:0000256" key="3">
    <source>
        <dbReference type="ARBA" id="ARBA00022737"/>
    </source>
</evidence>
<reference evidence="7" key="1">
    <citation type="submission" date="2025-08" db="UniProtKB">
        <authorList>
            <consortium name="RefSeq"/>
        </authorList>
    </citation>
    <scope>IDENTIFICATION</scope>
</reference>
<dbReference type="GO" id="GO:0005737">
    <property type="term" value="C:cytoplasm"/>
    <property type="evidence" value="ECO:0007669"/>
    <property type="project" value="TreeGrafter"/>
</dbReference>
<name>A0A6J2VSG0_CHACN</name>
<dbReference type="GO" id="GO:0070062">
    <property type="term" value="C:extracellular exosome"/>
    <property type="evidence" value="ECO:0007669"/>
    <property type="project" value="TreeGrafter"/>
</dbReference>
<dbReference type="GO" id="GO:0048306">
    <property type="term" value="F:calcium-dependent protein binding"/>
    <property type="evidence" value="ECO:0007669"/>
    <property type="project" value="TreeGrafter"/>
</dbReference>
<organism evidence="6 7">
    <name type="scientific">Chanos chanos</name>
    <name type="common">Milkfish</name>
    <name type="synonym">Mugil chanos</name>
    <dbReference type="NCBI Taxonomy" id="29144"/>
    <lineage>
        <taxon>Eukaryota</taxon>
        <taxon>Metazoa</taxon>
        <taxon>Chordata</taxon>
        <taxon>Craniata</taxon>
        <taxon>Vertebrata</taxon>
        <taxon>Euteleostomi</taxon>
        <taxon>Actinopterygii</taxon>
        <taxon>Neopterygii</taxon>
        <taxon>Teleostei</taxon>
        <taxon>Ostariophysi</taxon>
        <taxon>Gonorynchiformes</taxon>
        <taxon>Chanidae</taxon>
        <taxon>Chanos</taxon>
    </lineage>
</organism>
<protein>
    <submittedName>
        <fullName evidence="7">Protein S100-P-like</fullName>
    </submittedName>
</protein>
<sequence>MSQLETAMAMLMQTFDKYAAVEGSKGSLSKAELKTMIEKELPSFLKGAKNQEEVDKLMKALDQNGDAEVDFSEFVIMVAAMTCACHDRMAQKQA</sequence>
<keyword evidence="4" id="KW-0106">Calcium</keyword>
<dbReference type="InterPro" id="IPR001751">
    <property type="entry name" value="S100/CaBP7/8-like_CS"/>
</dbReference>
<evidence type="ECO:0000256" key="2">
    <source>
        <dbReference type="ARBA" id="ARBA00022723"/>
    </source>
</evidence>